<comment type="caution">
    <text evidence="1">The sequence shown here is derived from an EMBL/GenBank/DDBJ whole genome shotgun (WGS) entry which is preliminary data.</text>
</comment>
<reference evidence="1 2" key="1">
    <citation type="submission" date="2023-09" db="EMBL/GenBank/DDBJ databases">
        <authorList>
            <person name="Rey-Velasco X."/>
        </authorList>
    </citation>
    <scope>NUCLEOTIDE SEQUENCE [LARGE SCALE GENOMIC DNA]</scope>
    <source>
        <strain evidence="1 2">F297</strain>
    </source>
</reference>
<dbReference type="RefSeq" id="WP_432264544.1">
    <property type="nucleotide sequence ID" value="NZ_JAVRHP010000166.1"/>
</dbReference>
<accession>A0ABU3CZB9</accession>
<evidence type="ECO:0000313" key="2">
    <source>
        <dbReference type="Proteomes" id="UP001248819"/>
    </source>
</evidence>
<protein>
    <submittedName>
        <fullName evidence="1">Antitermination protein NusG</fullName>
    </submittedName>
</protein>
<proteinExistence type="predicted"/>
<feature type="non-terminal residue" evidence="1">
    <location>
        <position position="1"/>
    </location>
</feature>
<sequence length="65" mass="7184">RDWLDDDKIDEVKVEGLSVGDNVKISSGALKDQEACIQEIGKKRIRLLLPSMGFIVTAKISDVVQ</sequence>
<keyword evidence="2" id="KW-1185">Reference proteome</keyword>
<dbReference type="InterPro" id="IPR008991">
    <property type="entry name" value="Translation_prot_SH3-like_sf"/>
</dbReference>
<evidence type="ECO:0000313" key="1">
    <source>
        <dbReference type="EMBL" id="MDT0651719.1"/>
    </source>
</evidence>
<dbReference type="Proteomes" id="UP001248819">
    <property type="component" value="Unassembled WGS sequence"/>
</dbReference>
<organism evidence="1 2">
    <name type="scientific">Autumnicola edwardsiae</name>
    <dbReference type="NCBI Taxonomy" id="3075594"/>
    <lineage>
        <taxon>Bacteria</taxon>
        <taxon>Pseudomonadati</taxon>
        <taxon>Bacteroidota</taxon>
        <taxon>Flavobacteriia</taxon>
        <taxon>Flavobacteriales</taxon>
        <taxon>Flavobacteriaceae</taxon>
        <taxon>Autumnicola</taxon>
    </lineage>
</organism>
<gene>
    <name evidence="1" type="ORF">RM529_16340</name>
</gene>
<dbReference type="Gene3D" id="2.30.30.30">
    <property type="match status" value="1"/>
</dbReference>
<name>A0ABU3CZB9_9FLAO</name>
<dbReference type="EMBL" id="JAVRHP010000166">
    <property type="protein sequence ID" value="MDT0651719.1"/>
    <property type="molecule type" value="Genomic_DNA"/>
</dbReference>
<dbReference type="InterPro" id="IPR014722">
    <property type="entry name" value="Rib_uL2_dom2"/>
</dbReference>
<dbReference type="SUPFAM" id="SSF50104">
    <property type="entry name" value="Translation proteins SH3-like domain"/>
    <property type="match status" value="1"/>
</dbReference>